<gene>
    <name evidence="2" type="primary">ligI</name>
    <name evidence="2" type="ORF">GCE9029_00945</name>
</gene>
<dbReference type="EMBL" id="FIZX01000001">
    <property type="protein sequence ID" value="CZF78607.1"/>
    <property type="molecule type" value="Genomic_DNA"/>
</dbReference>
<dbReference type="Gene3D" id="3.20.20.140">
    <property type="entry name" value="Metal-dependent hydrolases"/>
    <property type="match status" value="1"/>
</dbReference>
<dbReference type="RefSeq" id="WP_062661251.1">
    <property type="nucleotide sequence ID" value="NZ_FIZX01000001.1"/>
</dbReference>
<dbReference type="InterPro" id="IPR032466">
    <property type="entry name" value="Metal_Hydrolase"/>
</dbReference>
<evidence type="ECO:0000313" key="2">
    <source>
        <dbReference type="EMBL" id="CZF78607.1"/>
    </source>
</evidence>
<dbReference type="InterPro" id="IPR006680">
    <property type="entry name" value="Amidohydro-rel"/>
</dbReference>
<evidence type="ECO:0000313" key="3">
    <source>
        <dbReference type="Proteomes" id="UP000071641"/>
    </source>
</evidence>
<dbReference type="OrthoDB" id="9787654at2"/>
<dbReference type="PANTHER" id="PTHR35563">
    <property type="entry name" value="BARREL METAL-DEPENDENT HYDROLASE, PUTATIVE (AFU_ORTHOLOGUE AFUA_1G16240)-RELATED"/>
    <property type="match status" value="1"/>
</dbReference>
<name>A0A128EVK1_9GAMM</name>
<dbReference type="Proteomes" id="UP000071641">
    <property type="component" value="Unassembled WGS sequence"/>
</dbReference>
<dbReference type="SUPFAM" id="SSF51556">
    <property type="entry name" value="Metallo-dependent hydrolases"/>
    <property type="match status" value="1"/>
</dbReference>
<dbReference type="InterPro" id="IPR052358">
    <property type="entry name" value="Aro_Compnd_Degr_Hydrolases"/>
</dbReference>
<dbReference type="STRING" id="1796497.GCE9029_00945"/>
<protein>
    <submittedName>
        <fullName evidence="2">2-pyrone-4,6-dicarbaxylate hydrolase</fullName>
        <ecNumber evidence="2">3.1.1.57</ecNumber>
    </submittedName>
</protein>
<reference evidence="3" key="1">
    <citation type="submission" date="2016-02" db="EMBL/GenBank/DDBJ databases">
        <authorList>
            <person name="Rodrigo-Torres Lidia"/>
            <person name="Arahal R.David."/>
        </authorList>
    </citation>
    <scope>NUCLEOTIDE SEQUENCE [LARGE SCALE GENOMIC DNA]</scope>
    <source>
        <strain evidence="3">CECT 9029</strain>
    </source>
</reference>
<dbReference type="EC" id="3.1.1.57" evidence="2"/>
<dbReference type="Pfam" id="PF04909">
    <property type="entry name" value="Amidohydro_2"/>
    <property type="match status" value="1"/>
</dbReference>
<organism evidence="2 3">
    <name type="scientific">Grimontia celer</name>
    <dbReference type="NCBI Taxonomy" id="1796497"/>
    <lineage>
        <taxon>Bacteria</taxon>
        <taxon>Pseudomonadati</taxon>
        <taxon>Pseudomonadota</taxon>
        <taxon>Gammaproteobacteria</taxon>
        <taxon>Vibrionales</taxon>
        <taxon>Vibrionaceae</taxon>
        <taxon>Grimontia</taxon>
    </lineage>
</organism>
<accession>A0A128EVK1</accession>
<keyword evidence="2" id="KW-0378">Hydrolase</keyword>
<sequence>MTKPSCMPPDNNTRTPRFVAPPNSCDAHCHVFGPHAQFPYAETATYWPPDAGKDALKRVHDKLGIERAVLVQASCHGRDNRAMMDAIASSNGAYRGVCMADDTFTDNDFQDLHEGGVRGIRCNFVTHLGGAPNLEMMARVLERVKQYGWHLVIHVNAEDIIKYEDFFNRIDMTIVVDHMGRVPTSEGVGQQAYQILLEFMRRKSWWVKVCGSERIAMAPPFYDAVPYAQGLVELAPDRVLWGTDYPHPNIKKHMPNDADLLDLVPLIARDEATQKKILVDNPARLYGFDD</sequence>
<dbReference type="AlphaFoldDB" id="A0A128EVK1"/>
<dbReference type="PANTHER" id="PTHR35563:SF2">
    <property type="entry name" value="BARREL METAL-DEPENDENT HYDROLASE, PUTATIVE (AFU_ORTHOLOGUE AFUA_1G16240)-RELATED"/>
    <property type="match status" value="1"/>
</dbReference>
<evidence type="ECO:0000259" key="1">
    <source>
        <dbReference type="Pfam" id="PF04909"/>
    </source>
</evidence>
<keyword evidence="3" id="KW-1185">Reference proteome</keyword>
<proteinExistence type="predicted"/>
<feature type="domain" description="Amidohydrolase-related" evidence="1">
    <location>
        <begin position="25"/>
        <end position="288"/>
    </location>
</feature>
<dbReference type="GO" id="GO:0047554">
    <property type="term" value="F:2-pyrone-4,6-dicarboxylate lactonase activity"/>
    <property type="evidence" value="ECO:0007669"/>
    <property type="project" value="UniProtKB-EC"/>
</dbReference>